<gene>
    <name evidence="1" type="primary">kapB</name>
    <name evidence="1" type="ORF">GCM10011409_12760</name>
</gene>
<dbReference type="EMBL" id="BMJD01000006">
    <property type="protein sequence ID" value="GGB36762.1"/>
    <property type="molecule type" value="Genomic_DNA"/>
</dbReference>
<dbReference type="Gene3D" id="2.30.30.430">
    <property type="entry name" value="Kinase associated protein B domain"/>
    <property type="match status" value="1"/>
</dbReference>
<organism evidence="1 2">
    <name type="scientific">Lentibacillus populi</name>
    <dbReference type="NCBI Taxonomy" id="1827502"/>
    <lineage>
        <taxon>Bacteria</taxon>
        <taxon>Bacillati</taxon>
        <taxon>Bacillota</taxon>
        <taxon>Bacilli</taxon>
        <taxon>Bacillales</taxon>
        <taxon>Bacillaceae</taxon>
        <taxon>Lentibacillus</taxon>
    </lineage>
</organism>
<sequence>MAVAVGDIVRAHYNSGVYIGKVEEDRDDRFLVKVLAVIKHPMQGDLHHPGVVDDGVFFHERKALAHYEKMNVAKAVVYPYDDVVPEYRESLQSALSTMKAKLHEKDTEFSKEALKRLINLEETYYHKSYYK</sequence>
<keyword evidence="1" id="KW-0418">Kinase</keyword>
<dbReference type="Pfam" id="PF08810">
    <property type="entry name" value="KapB"/>
    <property type="match status" value="1"/>
</dbReference>
<reference evidence="1" key="2">
    <citation type="submission" date="2020-09" db="EMBL/GenBank/DDBJ databases">
        <authorList>
            <person name="Sun Q."/>
            <person name="Zhou Y."/>
        </authorList>
    </citation>
    <scope>NUCLEOTIDE SEQUENCE</scope>
    <source>
        <strain evidence="1">CGMCC 1.15454</strain>
    </source>
</reference>
<dbReference type="SMART" id="SM01298">
    <property type="entry name" value="KapB"/>
    <property type="match status" value="1"/>
</dbReference>
<protein>
    <submittedName>
        <fullName evidence="1">Kinase-associated lipoprotein B</fullName>
    </submittedName>
</protein>
<keyword evidence="2" id="KW-1185">Reference proteome</keyword>
<dbReference type="GO" id="GO:0016301">
    <property type="term" value="F:kinase activity"/>
    <property type="evidence" value="ECO:0007669"/>
    <property type="project" value="UniProtKB-KW"/>
</dbReference>
<dbReference type="RefSeq" id="WP_235000484.1">
    <property type="nucleotide sequence ID" value="NZ_BMJD01000006.1"/>
</dbReference>
<dbReference type="AlphaFoldDB" id="A0A9W5TVV1"/>
<dbReference type="InterPro" id="IPR014916">
    <property type="entry name" value="KapB"/>
</dbReference>
<comment type="caution">
    <text evidence="1">The sequence shown here is derived from an EMBL/GenBank/DDBJ whole genome shotgun (WGS) entry which is preliminary data.</text>
</comment>
<proteinExistence type="predicted"/>
<reference evidence="1" key="1">
    <citation type="journal article" date="2014" name="Int. J. Syst. Evol. Microbiol.">
        <title>Complete genome sequence of Corynebacterium casei LMG S-19264T (=DSM 44701T), isolated from a smear-ripened cheese.</title>
        <authorList>
            <consortium name="US DOE Joint Genome Institute (JGI-PGF)"/>
            <person name="Walter F."/>
            <person name="Albersmeier A."/>
            <person name="Kalinowski J."/>
            <person name="Ruckert C."/>
        </authorList>
    </citation>
    <scope>NUCLEOTIDE SEQUENCE</scope>
    <source>
        <strain evidence="1">CGMCC 1.15454</strain>
    </source>
</reference>
<evidence type="ECO:0000313" key="2">
    <source>
        <dbReference type="Proteomes" id="UP000621492"/>
    </source>
</evidence>
<accession>A0A9W5TVV1</accession>
<dbReference type="SUPFAM" id="SSF141251">
    <property type="entry name" value="Kinase-associated protein B-like"/>
    <property type="match status" value="1"/>
</dbReference>
<dbReference type="InterPro" id="IPR038080">
    <property type="entry name" value="KapB_sf"/>
</dbReference>
<evidence type="ECO:0000313" key="1">
    <source>
        <dbReference type="EMBL" id="GGB36762.1"/>
    </source>
</evidence>
<keyword evidence="1" id="KW-0808">Transferase</keyword>
<dbReference type="Proteomes" id="UP000621492">
    <property type="component" value="Unassembled WGS sequence"/>
</dbReference>
<keyword evidence="1" id="KW-0449">Lipoprotein</keyword>
<name>A0A9W5TVV1_9BACI</name>